<feature type="chain" id="PRO_5042176053" evidence="1">
    <location>
        <begin position="25"/>
        <end position="84"/>
    </location>
</feature>
<dbReference type="AlphaFoldDB" id="A0A6B0U417"/>
<keyword evidence="1" id="KW-0732">Signal</keyword>
<evidence type="ECO:0000313" key="2">
    <source>
        <dbReference type="EMBL" id="MXU85111.1"/>
    </source>
</evidence>
<protein>
    <submittedName>
        <fullName evidence="2">Putative secreted protein</fullName>
    </submittedName>
</protein>
<dbReference type="EMBL" id="GIFC01003028">
    <property type="protein sequence ID" value="MXU85111.1"/>
    <property type="molecule type" value="Transcribed_RNA"/>
</dbReference>
<evidence type="ECO:0000256" key="1">
    <source>
        <dbReference type="SAM" id="SignalP"/>
    </source>
</evidence>
<reference evidence="2" key="1">
    <citation type="submission" date="2019-12" db="EMBL/GenBank/DDBJ databases">
        <title>An insight into the sialome of adult female Ixodes ricinus ticks feeding for 6 days.</title>
        <authorList>
            <person name="Perner J."/>
            <person name="Ribeiro J.M.C."/>
        </authorList>
    </citation>
    <scope>NUCLEOTIDE SEQUENCE</scope>
    <source>
        <strain evidence="2">Semi-engorged</strain>
        <tissue evidence="2">Salivary glands</tissue>
    </source>
</reference>
<feature type="signal peptide" evidence="1">
    <location>
        <begin position="1"/>
        <end position="24"/>
    </location>
</feature>
<organism evidence="2">
    <name type="scientific">Ixodes ricinus</name>
    <name type="common">Common tick</name>
    <name type="synonym">Acarus ricinus</name>
    <dbReference type="NCBI Taxonomy" id="34613"/>
    <lineage>
        <taxon>Eukaryota</taxon>
        <taxon>Metazoa</taxon>
        <taxon>Ecdysozoa</taxon>
        <taxon>Arthropoda</taxon>
        <taxon>Chelicerata</taxon>
        <taxon>Arachnida</taxon>
        <taxon>Acari</taxon>
        <taxon>Parasitiformes</taxon>
        <taxon>Ixodida</taxon>
        <taxon>Ixodoidea</taxon>
        <taxon>Ixodidae</taxon>
        <taxon>Ixodinae</taxon>
        <taxon>Ixodes</taxon>
    </lineage>
</organism>
<accession>A0A6B0U417</accession>
<name>A0A6B0U417_IXORI</name>
<sequence>MSGVSLTGVLVLAPLSFSVPLVRSLGGFLVFCNGLPRFFVGIASALRRTVCPVLSKHSSSKWSEQTTLFTDGCHVPLRTLVTHC</sequence>
<proteinExistence type="predicted"/>